<proteinExistence type="predicted"/>
<sequence>MVTFGIVGFVLVVVNPLRHRRMLRTLAHALETGERKKPGHPYDMGDGLIGTLQFEPKHPNKVDVHLEVRFEEPRELPFSVTRRRDRDKQMKKLVTGDSYFDGHYFYKGNERALFSMMNAGMRRFLDGHEMKLTREGLRMTLFAGANVGSLKLEDLRDRIREGEEIVRRFLLRGGDVDDEIDNLVKLVAQDPNENVRQKSLVFLLDDITALRSVPSVTQAMESSSYPEVELLAIATGRLDPLPNLLSGPERDTPAFLSAFFRVVANLESEDRTLIALQLVVDPKVAHSALRLLESVEDAQVVPHLITAYPAAANRLDILRYLGRRVDARVQAFLLERLEADTWEERQIAVKSLGVGGSFTAIEPLAKARDVARQGMKRDIDQAIRKIQAREGAGEGGWISLEGSESSTGYLSLEDSISGQLSLDQNDPGHR</sequence>
<accession>A0A8A4TJT0</accession>
<reference evidence="1" key="1">
    <citation type="submission" date="2021-03" db="EMBL/GenBank/DDBJ databases">
        <title>Acanthopleuribacteraceae sp. M133.</title>
        <authorList>
            <person name="Wang G."/>
        </authorList>
    </citation>
    <scope>NUCLEOTIDE SEQUENCE</scope>
    <source>
        <strain evidence="1">M133</strain>
    </source>
</reference>
<dbReference type="Gene3D" id="1.25.10.10">
    <property type="entry name" value="Leucine-rich Repeat Variant"/>
    <property type="match status" value="1"/>
</dbReference>
<dbReference type="InterPro" id="IPR016024">
    <property type="entry name" value="ARM-type_fold"/>
</dbReference>
<dbReference type="InterPro" id="IPR011989">
    <property type="entry name" value="ARM-like"/>
</dbReference>
<gene>
    <name evidence="1" type="ORF">J3U87_28035</name>
</gene>
<dbReference type="AlphaFoldDB" id="A0A8A4TJT0"/>
<dbReference type="KEGG" id="scor:J3U87_28035"/>
<dbReference type="RefSeq" id="WP_237379087.1">
    <property type="nucleotide sequence ID" value="NZ_CP071793.1"/>
</dbReference>
<evidence type="ECO:0000313" key="2">
    <source>
        <dbReference type="Proteomes" id="UP000663929"/>
    </source>
</evidence>
<dbReference type="Proteomes" id="UP000663929">
    <property type="component" value="Chromosome"/>
</dbReference>
<protein>
    <submittedName>
        <fullName evidence="1">HEAT repeat domain-containing protein</fullName>
    </submittedName>
</protein>
<dbReference type="EMBL" id="CP071793">
    <property type="protein sequence ID" value="QTD49454.1"/>
    <property type="molecule type" value="Genomic_DNA"/>
</dbReference>
<evidence type="ECO:0000313" key="1">
    <source>
        <dbReference type="EMBL" id="QTD49454.1"/>
    </source>
</evidence>
<keyword evidence="2" id="KW-1185">Reference proteome</keyword>
<dbReference type="SUPFAM" id="SSF48371">
    <property type="entry name" value="ARM repeat"/>
    <property type="match status" value="1"/>
</dbReference>
<name>A0A8A4TJT0_SULCO</name>
<organism evidence="1 2">
    <name type="scientific">Sulfidibacter corallicola</name>
    <dbReference type="NCBI Taxonomy" id="2818388"/>
    <lineage>
        <taxon>Bacteria</taxon>
        <taxon>Pseudomonadati</taxon>
        <taxon>Acidobacteriota</taxon>
        <taxon>Holophagae</taxon>
        <taxon>Acanthopleuribacterales</taxon>
        <taxon>Acanthopleuribacteraceae</taxon>
        <taxon>Sulfidibacter</taxon>
    </lineage>
</organism>